<protein>
    <submittedName>
        <fullName evidence="1">YhcH/YjgK/YiaL family protein</fullName>
    </submittedName>
</protein>
<dbReference type="PANTHER" id="PTHR34986:SF1">
    <property type="entry name" value="PROTEIN YIAL"/>
    <property type="match status" value="1"/>
</dbReference>
<dbReference type="EMBL" id="WKPR01000001">
    <property type="protein sequence ID" value="MSB17899.1"/>
    <property type="molecule type" value="Genomic_DNA"/>
</dbReference>
<dbReference type="NCBIfam" id="TIGR00022">
    <property type="entry name" value="YhcH/YjgK/YiaL family protein"/>
    <property type="match status" value="1"/>
</dbReference>
<reference evidence="1 2" key="1">
    <citation type="journal article" date="2019" name="Nat. Med.">
        <title>A library of human gut bacterial isolates paired with longitudinal multiomics data enables mechanistic microbiome research.</title>
        <authorList>
            <person name="Poyet M."/>
            <person name="Groussin M."/>
            <person name="Gibbons S.M."/>
            <person name="Avila-Pacheco J."/>
            <person name="Jiang X."/>
            <person name="Kearney S.M."/>
            <person name="Perrotta A.R."/>
            <person name="Berdy B."/>
            <person name="Zhao S."/>
            <person name="Lieberman T.D."/>
            <person name="Swanson P.K."/>
            <person name="Smith M."/>
            <person name="Roesemann S."/>
            <person name="Alexander J.E."/>
            <person name="Rich S.A."/>
            <person name="Livny J."/>
            <person name="Vlamakis H."/>
            <person name="Clish C."/>
            <person name="Bullock K."/>
            <person name="Deik A."/>
            <person name="Scott J."/>
            <person name="Pierce K.A."/>
            <person name="Xavier R.J."/>
            <person name="Alm E.J."/>
        </authorList>
    </citation>
    <scope>NUCLEOTIDE SEQUENCE [LARGE SCALE GENOMIC DNA]</scope>
    <source>
        <strain evidence="1 2">BIOML-A2</strain>
    </source>
</reference>
<dbReference type="Gene3D" id="2.60.120.370">
    <property type="entry name" value="YhcH/YjgK/YiaL"/>
    <property type="match status" value="1"/>
</dbReference>
<accession>A0A6I2QVR0</accession>
<evidence type="ECO:0000313" key="2">
    <source>
        <dbReference type="Proteomes" id="UP000434475"/>
    </source>
</evidence>
<comment type="caution">
    <text evidence="1">The sequence shown here is derived from an EMBL/GenBank/DDBJ whole genome shotgun (WGS) entry which is preliminary data.</text>
</comment>
<proteinExistence type="predicted"/>
<evidence type="ECO:0000313" key="1">
    <source>
        <dbReference type="EMBL" id="MSB17899.1"/>
    </source>
</evidence>
<organism evidence="1 2">
    <name type="scientific">Flavonifractor plautii</name>
    <name type="common">Fusobacterium plautii</name>
    <dbReference type="NCBI Taxonomy" id="292800"/>
    <lineage>
        <taxon>Bacteria</taxon>
        <taxon>Bacillati</taxon>
        <taxon>Bacillota</taxon>
        <taxon>Clostridia</taxon>
        <taxon>Eubacteriales</taxon>
        <taxon>Oscillospiraceae</taxon>
        <taxon>Flavonifractor</taxon>
    </lineage>
</organism>
<dbReference type="InterPro" id="IPR037012">
    <property type="entry name" value="NanQ/TabA/YiaL_sf"/>
</dbReference>
<gene>
    <name evidence="1" type="ORF">GKE97_00025</name>
</gene>
<dbReference type="AlphaFoldDB" id="A0A6I2QVR0"/>
<dbReference type="PANTHER" id="PTHR34986">
    <property type="entry name" value="EVOLVED BETA-GALACTOSIDASE SUBUNIT BETA"/>
    <property type="match status" value="1"/>
</dbReference>
<dbReference type="Pfam" id="PF04074">
    <property type="entry name" value="DUF386"/>
    <property type="match status" value="1"/>
</dbReference>
<dbReference type="Proteomes" id="UP000434475">
    <property type="component" value="Unassembled WGS sequence"/>
</dbReference>
<dbReference type="SUPFAM" id="SSF51197">
    <property type="entry name" value="Clavaminate synthase-like"/>
    <property type="match status" value="1"/>
</dbReference>
<sequence>MEVLSMVVDKIEHASLYYGLGERFRTALEWLASADAGALTPGQRVDIDGDNVFATLFEVDTLPPEACKLECHQNYADIQYLLSGMEGAGYALPDAELRALSEYDSKGDIQFYTAEWDTLTIRPGTFYIVWPQDLHAPRVALGQPGPVQRLVAKVKLK</sequence>
<name>A0A6I2QVR0_FLAPL</name>
<dbReference type="InterPro" id="IPR004375">
    <property type="entry name" value="NanQ/TabA/YiaL"/>
</dbReference>
<dbReference type="GO" id="GO:0005829">
    <property type="term" value="C:cytosol"/>
    <property type="evidence" value="ECO:0007669"/>
    <property type="project" value="TreeGrafter"/>
</dbReference>